<evidence type="ECO:0000313" key="4">
    <source>
        <dbReference type="Proteomes" id="UP000503278"/>
    </source>
</evidence>
<evidence type="ECO:0000256" key="1">
    <source>
        <dbReference type="SAM" id="MobiDB-lite"/>
    </source>
</evidence>
<accession>A0A7L5DZS9</accession>
<proteinExistence type="predicted"/>
<keyword evidence="2" id="KW-0812">Transmembrane</keyword>
<sequence length="482" mass="52940">MSEQPDNELSKRISEVFDHYEEDTMAADAGWELLRQKYPPQQKRRGAFWIWPLATAALLLLFCLTGIWFYQKQATKSNLAHTKPTRRSTMLSTAKSQDSLDHISATLTDHDYLVAHHHPTTIHKNTPAQTEKPSNDTGQPYTLSPQNSYTYKNNAVDSGQSHPISQLNLPPVNTQVAIAQTGKKPISKSEIPMAALLDSSAKVNQQLIVQKTIPPTIGKKDSAVAKATSKPSIYTLFEQDEKNNNTKSKLVKKENTSKRVLYSVYAATYFNYAKGSSNQVNAGAGFTSDIRLSGKLKLSTGLAIGQNSLSYNGLPSQGNLAAAAIAAAPVIANTTVNSLTSSFPVSRAAVSTVKRYQANFTGLDIPINLKYEFNSHSDTYIAAGLSSGTFITENYRYQYANPVSFSTSNTQTTTEVTTRTNFSRFDIAHVLNLSFGVGYRLGSNRIIIEPFLKYPLDGLGSQQIQFGAGGVNLKFKFQSHKK</sequence>
<dbReference type="KEGG" id="mrob:HH214_02275"/>
<evidence type="ECO:0000313" key="3">
    <source>
        <dbReference type="EMBL" id="QJD94784.1"/>
    </source>
</evidence>
<gene>
    <name evidence="3" type="ORF">HH214_02275</name>
</gene>
<keyword evidence="4" id="KW-1185">Reference proteome</keyword>
<keyword evidence="2" id="KW-1133">Transmembrane helix</keyword>
<reference evidence="3 4" key="1">
    <citation type="submission" date="2020-04" db="EMBL/GenBank/DDBJ databases">
        <title>Genome sequencing of novel species.</title>
        <authorList>
            <person name="Heo J."/>
            <person name="Kim S.-J."/>
            <person name="Kim J.-S."/>
            <person name="Hong S.-B."/>
            <person name="Kwon S.-W."/>
        </authorList>
    </citation>
    <scope>NUCLEOTIDE SEQUENCE [LARGE SCALE GENOMIC DNA]</scope>
    <source>
        <strain evidence="3 4">F39-2</strain>
    </source>
</reference>
<dbReference type="RefSeq" id="WP_169605801.1">
    <property type="nucleotide sequence ID" value="NZ_CP051682.1"/>
</dbReference>
<dbReference type="EMBL" id="CP051682">
    <property type="protein sequence ID" value="QJD94784.1"/>
    <property type="molecule type" value="Genomic_DNA"/>
</dbReference>
<dbReference type="Proteomes" id="UP000503278">
    <property type="component" value="Chromosome"/>
</dbReference>
<dbReference type="AlphaFoldDB" id="A0A7L5DZS9"/>
<feature type="compositionally biased region" description="Polar residues" evidence="1">
    <location>
        <begin position="122"/>
        <end position="168"/>
    </location>
</feature>
<organism evidence="3 4">
    <name type="scientific">Mucilaginibacter robiniae</name>
    <dbReference type="NCBI Taxonomy" id="2728022"/>
    <lineage>
        <taxon>Bacteria</taxon>
        <taxon>Pseudomonadati</taxon>
        <taxon>Bacteroidota</taxon>
        <taxon>Sphingobacteriia</taxon>
        <taxon>Sphingobacteriales</taxon>
        <taxon>Sphingobacteriaceae</taxon>
        <taxon>Mucilaginibacter</taxon>
    </lineage>
</organism>
<protein>
    <recommendedName>
        <fullName evidence="5">Outer membrane protein beta-barrel domain-containing protein</fullName>
    </recommendedName>
</protein>
<name>A0A7L5DZS9_9SPHI</name>
<keyword evidence="2" id="KW-0472">Membrane</keyword>
<feature type="transmembrane region" description="Helical" evidence="2">
    <location>
        <begin position="47"/>
        <end position="70"/>
    </location>
</feature>
<feature type="region of interest" description="Disordered" evidence="1">
    <location>
        <begin position="120"/>
        <end position="168"/>
    </location>
</feature>
<evidence type="ECO:0008006" key="5">
    <source>
        <dbReference type="Google" id="ProtNLM"/>
    </source>
</evidence>
<evidence type="ECO:0000256" key="2">
    <source>
        <dbReference type="SAM" id="Phobius"/>
    </source>
</evidence>